<dbReference type="EMBL" id="JBEPMM010000018">
    <property type="protein sequence ID" value="MET3694771.1"/>
    <property type="molecule type" value="Genomic_DNA"/>
</dbReference>
<evidence type="ECO:0000259" key="1">
    <source>
        <dbReference type="Pfam" id="PF13441"/>
    </source>
</evidence>
<dbReference type="Proteomes" id="UP001549145">
    <property type="component" value="Unassembled WGS sequence"/>
</dbReference>
<reference evidence="2 3" key="1">
    <citation type="submission" date="2024-06" db="EMBL/GenBank/DDBJ databases">
        <title>Genomic Encyclopedia of Type Strains, Phase IV (KMG-IV): sequencing the most valuable type-strain genomes for metagenomic binning, comparative biology and taxonomic classification.</title>
        <authorList>
            <person name="Goeker M."/>
        </authorList>
    </citation>
    <scope>NUCLEOTIDE SEQUENCE [LARGE SCALE GENOMIC DNA]</scope>
    <source>
        <strain evidence="2 3">DSM 21331</strain>
    </source>
</reference>
<name>A0ABV2LDE8_9HYPH</name>
<sequence>MMTRTVRTIGAALCLGAVLTGCTSTRGGGTASAGPGGSIDEAVSRCIASTLVGAGVGALLGAAVGGGRRAGVGAAIGAGVGGLACTVLTALDAQDKQRIRNAQIAAAATNRPQYLAYQGADGAQRAITVRPQPAPAQAAAGTPDRICRAMDTQATINGTGSAELPQQLVCRTPGGDWLPA</sequence>
<feature type="domain" description="YMGG-like Gly-zipper" evidence="1">
    <location>
        <begin position="48"/>
        <end position="84"/>
    </location>
</feature>
<gene>
    <name evidence="2" type="ORF">ABID43_004334</name>
</gene>
<dbReference type="InterPro" id="IPR027367">
    <property type="entry name" value="Gly-zipper_YMGG"/>
</dbReference>
<dbReference type="PROSITE" id="PS51257">
    <property type="entry name" value="PROKAR_LIPOPROTEIN"/>
    <property type="match status" value="1"/>
</dbReference>
<evidence type="ECO:0000313" key="3">
    <source>
        <dbReference type="Proteomes" id="UP001549145"/>
    </source>
</evidence>
<keyword evidence="3" id="KW-1185">Reference proteome</keyword>
<dbReference type="Pfam" id="PF13441">
    <property type="entry name" value="Gly-zipper_YMGG"/>
    <property type="match status" value="1"/>
</dbReference>
<protein>
    <recommendedName>
        <fullName evidence="1">YMGG-like Gly-zipper domain-containing protein</fullName>
    </recommendedName>
</protein>
<proteinExistence type="predicted"/>
<evidence type="ECO:0000313" key="2">
    <source>
        <dbReference type="EMBL" id="MET3694771.1"/>
    </source>
</evidence>
<comment type="caution">
    <text evidence="2">The sequence shown here is derived from an EMBL/GenBank/DDBJ whole genome shotgun (WGS) entry which is preliminary data.</text>
</comment>
<organism evidence="2 3">
    <name type="scientific">Methylobacterium goesingense</name>
    <dbReference type="NCBI Taxonomy" id="243690"/>
    <lineage>
        <taxon>Bacteria</taxon>
        <taxon>Pseudomonadati</taxon>
        <taxon>Pseudomonadota</taxon>
        <taxon>Alphaproteobacteria</taxon>
        <taxon>Hyphomicrobiales</taxon>
        <taxon>Methylobacteriaceae</taxon>
        <taxon>Methylobacterium</taxon>
    </lineage>
</organism>
<dbReference type="RefSeq" id="WP_238281943.1">
    <property type="nucleotide sequence ID" value="NZ_BPQL01000145.1"/>
</dbReference>
<accession>A0ABV2LDE8</accession>